<evidence type="ECO:0000313" key="3">
    <source>
        <dbReference type="Proteomes" id="UP000076609"/>
    </source>
</evidence>
<feature type="chain" id="PRO_5045910621" description="17 kDa surface antigen" evidence="1">
    <location>
        <begin position="22"/>
        <end position="68"/>
    </location>
</feature>
<dbReference type="EMBL" id="LQQO01000008">
    <property type="protein sequence ID" value="KZE16272.1"/>
    <property type="molecule type" value="Genomic_DNA"/>
</dbReference>
<gene>
    <name evidence="2" type="ORF">AVT10_12295</name>
</gene>
<keyword evidence="1" id="KW-0732">Signal</keyword>
<reference evidence="3" key="1">
    <citation type="submission" date="2016-01" db="EMBL/GenBank/DDBJ databases">
        <title>Draft genome of Chromobacterium sp. F49.</title>
        <authorList>
            <person name="Hong K.W."/>
        </authorList>
    </citation>
    <scope>NUCLEOTIDE SEQUENCE [LARGE SCALE GENOMIC DNA]</scope>
    <source>
        <strain evidence="3">CN3</strain>
    </source>
</reference>
<feature type="signal peptide" evidence="1">
    <location>
        <begin position="1"/>
        <end position="21"/>
    </location>
</feature>
<sequence>MRFVALFALPVALIAGQPAFAKGCIRGAVVGGVAGHMVGKGHGKLGAVAGCIAAHHHYGRQAKAAAKR</sequence>
<organism evidence="2 3">
    <name type="scientific">Sphingomonas hankookensis</name>
    <dbReference type="NCBI Taxonomy" id="563996"/>
    <lineage>
        <taxon>Bacteria</taxon>
        <taxon>Pseudomonadati</taxon>
        <taxon>Pseudomonadota</taxon>
        <taxon>Alphaproteobacteria</taxon>
        <taxon>Sphingomonadales</taxon>
        <taxon>Sphingomonadaceae</taxon>
        <taxon>Sphingomonas</taxon>
    </lineage>
</organism>
<protein>
    <recommendedName>
        <fullName evidence="4">17 kDa surface antigen</fullName>
    </recommendedName>
</protein>
<proteinExistence type="predicted"/>
<evidence type="ECO:0000313" key="2">
    <source>
        <dbReference type="EMBL" id="KZE16272.1"/>
    </source>
</evidence>
<evidence type="ECO:0000256" key="1">
    <source>
        <dbReference type="SAM" id="SignalP"/>
    </source>
</evidence>
<name>A0ABR5YEY2_9SPHN</name>
<comment type="caution">
    <text evidence="2">The sequence shown here is derived from an EMBL/GenBank/DDBJ whole genome shotgun (WGS) entry which is preliminary data.</text>
</comment>
<dbReference type="RefSeq" id="WP_066689438.1">
    <property type="nucleotide sequence ID" value="NZ_CP117025.1"/>
</dbReference>
<accession>A0ABR5YEY2</accession>
<dbReference type="Proteomes" id="UP000076609">
    <property type="component" value="Unassembled WGS sequence"/>
</dbReference>
<keyword evidence="3" id="KW-1185">Reference proteome</keyword>
<evidence type="ECO:0008006" key="4">
    <source>
        <dbReference type="Google" id="ProtNLM"/>
    </source>
</evidence>